<sequence>MKKFRVFMPIVAFVCAIAFSFASVKMADSEPGTFIQNSNPQQCQSVAVDCEGEGATCTYFGQSVYGLRDGTICSQLLEKDPE</sequence>
<accession>A0A5C4SPL3</accession>
<feature type="signal peptide" evidence="1">
    <location>
        <begin position="1"/>
        <end position="27"/>
    </location>
</feature>
<dbReference type="InterPro" id="IPR045391">
    <property type="entry name" value="DUF6520"/>
</dbReference>
<reference evidence="2 3" key="1">
    <citation type="submission" date="2019-05" db="EMBL/GenBank/DDBJ databases">
        <title>Tamlana fucoidanivorans sp. nov., isolated from the surface of algae collected from Fujian province in China.</title>
        <authorList>
            <person name="Li J."/>
        </authorList>
    </citation>
    <scope>NUCLEOTIDE SEQUENCE [LARGE SCALE GENOMIC DNA]</scope>
    <source>
        <strain evidence="2 3">CW2-9</strain>
    </source>
</reference>
<keyword evidence="3" id="KW-1185">Reference proteome</keyword>
<name>A0A5C4SPL3_9FLAO</name>
<proteinExistence type="predicted"/>
<protein>
    <submittedName>
        <fullName evidence="2">Uncharacterized protein</fullName>
    </submittedName>
</protein>
<feature type="chain" id="PRO_5022661705" evidence="1">
    <location>
        <begin position="28"/>
        <end position="82"/>
    </location>
</feature>
<dbReference type="Pfam" id="PF20130">
    <property type="entry name" value="DUF6520"/>
    <property type="match status" value="1"/>
</dbReference>
<evidence type="ECO:0000256" key="1">
    <source>
        <dbReference type="SAM" id="SignalP"/>
    </source>
</evidence>
<dbReference type="OrthoDB" id="1179119at2"/>
<dbReference type="Proteomes" id="UP000308713">
    <property type="component" value="Unassembled WGS sequence"/>
</dbReference>
<dbReference type="RefSeq" id="WP_139695095.1">
    <property type="nucleotide sequence ID" value="NZ_CP074074.1"/>
</dbReference>
<keyword evidence="1" id="KW-0732">Signal</keyword>
<evidence type="ECO:0000313" key="3">
    <source>
        <dbReference type="Proteomes" id="UP000308713"/>
    </source>
</evidence>
<dbReference type="AlphaFoldDB" id="A0A5C4SPL3"/>
<organism evidence="2 3">
    <name type="scientific">Allotamlana fucoidanivorans</name>
    <dbReference type="NCBI Taxonomy" id="2583814"/>
    <lineage>
        <taxon>Bacteria</taxon>
        <taxon>Pseudomonadati</taxon>
        <taxon>Bacteroidota</taxon>
        <taxon>Flavobacteriia</taxon>
        <taxon>Flavobacteriales</taxon>
        <taxon>Flavobacteriaceae</taxon>
        <taxon>Allotamlana</taxon>
    </lineage>
</organism>
<dbReference type="EMBL" id="VDCS01000003">
    <property type="protein sequence ID" value="TNJ46080.1"/>
    <property type="molecule type" value="Genomic_DNA"/>
</dbReference>
<comment type="caution">
    <text evidence="2">The sequence shown here is derived from an EMBL/GenBank/DDBJ whole genome shotgun (WGS) entry which is preliminary data.</text>
</comment>
<gene>
    <name evidence="2" type="ORF">FGF67_03550</name>
</gene>
<evidence type="ECO:0000313" key="2">
    <source>
        <dbReference type="EMBL" id="TNJ46080.1"/>
    </source>
</evidence>